<evidence type="ECO:0000256" key="1">
    <source>
        <dbReference type="ARBA" id="ARBA00004651"/>
    </source>
</evidence>
<evidence type="ECO:0000256" key="10">
    <source>
        <dbReference type="SAM" id="Phobius"/>
    </source>
</evidence>
<feature type="compositionally biased region" description="Polar residues" evidence="9">
    <location>
        <begin position="574"/>
        <end position="585"/>
    </location>
</feature>
<dbReference type="GO" id="GO:0005886">
    <property type="term" value="C:plasma membrane"/>
    <property type="evidence" value="ECO:0007669"/>
    <property type="project" value="UniProtKB-SubCell"/>
</dbReference>
<dbReference type="Pfam" id="PF00664">
    <property type="entry name" value="ABC_membrane"/>
    <property type="match status" value="1"/>
</dbReference>
<feature type="compositionally biased region" description="Low complexity" evidence="9">
    <location>
        <begin position="647"/>
        <end position="661"/>
    </location>
</feature>
<feature type="region of interest" description="Disordered" evidence="9">
    <location>
        <begin position="568"/>
        <end position="746"/>
    </location>
</feature>
<keyword evidence="8 10" id="KW-0472">Membrane</keyword>
<evidence type="ECO:0000256" key="4">
    <source>
        <dbReference type="ARBA" id="ARBA00022692"/>
    </source>
</evidence>
<dbReference type="GO" id="GO:0015421">
    <property type="term" value="F:ABC-type oligopeptide transporter activity"/>
    <property type="evidence" value="ECO:0007669"/>
    <property type="project" value="TreeGrafter"/>
</dbReference>
<feature type="compositionally biased region" description="Low complexity" evidence="9">
    <location>
        <begin position="586"/>
        <end position="603"/>
    </location>
</feature>
<dbReference type="InterPro" id="IPR003593">
    <property type="entry name" value="AAA+_ATPase"/>
</dbReference>
<dbReference type="Proteomes" id="UP000823915">
    <property type="component" value="Unassembled WGS sequence"/>
</dbReference>
<name>A0A9D1YDV7_9FIRM</name>
<evidence type="ECO:0000259" key="12">
    <source>
        <dbReference type="PROSITE" id="PS50929"/>
    </source>
</evidence>
<feature type="transmembrane region" description="Helical" evidence="10">
    <location>
        <begin position="272"/>
        <end position="294"/>
    </location>
</feature>
<evidence type="ECO:0000256" key="3">
    <source>
        <dbReference type="ARBA" id="ARBA00022475"/>
    </source>
</evidence>
<dbReference type="Gene3D" id="3.40.50.300">
    <property type="entry name" value="P-loop containing nucleotide triphosphate hydrolases"/>
    <property type="match status" value="1"/>
</dbReference>
<dbReference type="PROSITE" id="PS00211">
    <property type="entry name" value="ABC_TRANSPORTER_1"/>
    <property type="match status" value="1"/>
</dbReference>
<dbReference type="InterPro" id="IPR036640">
    <property type="entry name" value="ABC1_TM_sf"/>
</dbReference>
<protein>
    <submittedName>
        <fullName evidence="13">ATP-binding cassette domain-containing protein</fullName>
    </submittedName>
</protein>
<sequence length="746" mass="80156">MGMIWRYLRPFVPRMSVGLSIKFTGAVMELVLPWILSHLIDDVVPLRDMGLILLWGGAMVLAAVLALVTNIVANRMAAWVAQHTTQSIRHDLFQKISDLSCAQIDGYSIPSLEARLTSDTYNVHQMIGMMQRMGVRAPILLVGGVLITLTLDPVLTLVLVCTLPFLGVLVYTVSKKGIPLYVELQRGIDAMVRTVRENASGIRVIKALSKTEYEQGRFAKVNGEVVAREKKAGITMALTNPMMNLLLNLGLTLVIVVGAFRVDAGLTQPGKIIAFLSYFTIILNAMMAVTRIFVMCSRGIASGARIQEVLSTREDLAVTVVPREETPYHVVFQGVSFSYGKKENSVEDISFQLRKGETLGIIGATGCGKSTLMALLMRLYDADRGKILLNGRPVTSIPPEELHQMFGVVFQNDVLFADTIYENIDFGRGLPKEEIEKAARCAQAWEFISQLPQGLQHKLTSKGTNLSGGQRQRVLVARALAGSPEILILDDSSSALDYRTDAALRQALRREYQGITTFVIAQRVSSILHADHILVLDEGRELGYGTHQELLATCSVYREIAHSQLGHQAEPGLNSRTGFDEGSNTAARAAARAEVGANAGPAASSRTGFDEGSNPAARAVSQAEDNSRQAEPGGDSRIGAEEGNDPAARAAGRAEAGDSAGPAPSSRTGAEEGNDPAARAVGQVEGENRFRQAEPGGNSRTECAGGDSLQSSVAVREPAASDGETGRQGSCQREGPEGAFQGKEGV</sequence>
<dbReference type="InterPro" id="IPR011527">
    <property type="entry name" value="ABC1_TM_dom"/>
</dbReference>
<evidence type="ECO:0000259" key="11">
    <source>
        <dbReference type="PROSITE" id="PS50893"/>
    </source>
</evidence>
<dbReference type="SUPFAM" id="SSF52540">
    <property type="entry name" value="P-loop containing nucleoside triphosphate hydrolases"/>
    <property type="match status" value="1"/>
</dbReference>
<dbReference type="SMART" id="SM00382">
    <property type="entry name" value="AAA"/>
    <property type="match status" value="1"/>
</dbReference>
<evidence type="ECO:0000256" key="5">
    <source>
        <dbReference type="ARBA" id="ARBA00022741"/>
    </source>
</evidence>
<dbReference type="SUPFAM" id="SSF90123">
    <property type="entry name" value="ABC transporter transmembrane region"/>
    <property type="match status" value="1"/>
</dbReference>
<dbReference type="PROSITE" id="PS50929">
    <property type="entry name" value="ABC_TM1F"/>
    <property type="match status" value="1"/>
</dbReference>
<dbReference type="Gene3D" id="1.20.1560.10">
    <property type="entry name" value="ABC transporter type 1, transmembrane domain"/>
    <property type="match status" value="1"/>
</dbReference>
<feature type="transmembrane region" description="Helical" evidence="10">
    <location>
        <begin position="52"/>
        <end position="73"/>
    </location>
</feature>
<comment type="caution">
    <text evidence="13">The sequence shown here is derived from an EMBL/GenBank/DDBJ whole genome shotgun (WGS) entry which is preliminary data.</text>
</comment>
<dbReference type="PROSITE" id="PS50893">
    <property type="entry name" value="ABC_TRANSPORTER_2"/>
    <property type="match status" value="1"/>
</dbReference>
<evidence type="ECO:0000256" key="6">
    <source>
        <dbReference type="ARBA" id="ARBA00022840"/>
    </source>
</evidence>
<dbReference type="CDD" id="cd18548">
    <property type="entry name" value="ABC_6TM_Tm287_like"/>
    <property type="match status" value="1"/>
</dbReference>
<accession>A0A9D1YDV7</accession>
<evidence type="ECO:0000313" key="13">
    <source>
        <dbReference type="EMBL" id="HIY27181.1"/>
    </source>
</evidence>
<dbReference type="GO" id="GO:0005524">
    <property type="term" value="F:ATP binding"/>
    <property type="evidence" value="ECO:0007669"/>
    <property type="project" value="UniProtKB-KW"/>
</dbReference>
<dbReference type="PANTHER" id="PTHR43394:SF1">
    <property type="entry name" value="ATP-BINDING CASSETTE SUB-FAMILY B MEMBER 10, MITOCHONDRIAL"/>
    <property type="match status" value="1"/>
</dbReference>
<dbReference type="InterPro" id="IPR039421">
    <property type="entry name" value="Type_1_exporter"/>
</dbReference>
<dbReference type="InterPro" id="IPR027417">
    <property type="entry name" value="P-loop_NTPase"/>
</dbReference>
<feature type="transmembrane region" description="Helical" evidence="10">
    <location>
        <begin position="238"/>
        <end position="260"/>
    </location>
</feature>
<dbReference type="PANTHER" id="PTHR43394">
    <property type="entry name" value="ATP-DEPENDENT PERMEASE MDL1, MITOCHONDRIAL"/>
    <property type="match status" value="1"/>
</dbReference>
<dbReference type="EMBL" id="DXDU01000134">
    <property type="protein sequence ID" value="HIY27181.1"/>
    <property type="molecule type" value="Genomic_DNA"/>
</dbReference>
<dbReference type="GO" id="GO:0016887">
    <property type="term" value="F:ATP hydrolysis activity"/>
    <property type="evidence" value="ECO:0007669"/>
    <property type="project" value="InterPro"/>
</dbReference>
<feature type="transmembrane region" description="Helical" evidence="10">
    <location>
        <begin position="157"/>
        <end position="174"/>
    </location>
</feature>
<keyword evidence="3" id="KW-1003">Cell membrane</keyword>
<dbReference type="AlphaFoldDB" id="A0A9D1YDV7"/>
<gene>
    <name evidence="13" type="ORF">H9838_08435</name>
</gene>
<keyword evidence="6 13" id="KW-0067">ATP-binding</keyword>
<keyword evidence="7 10" id="KW-1133">Transmembrane helix</keyword>
<keyword evidence="4 10" id="KW-0812">Transmembrane</keyword>
<keyword evidence="5" id="KW-0547">Nucleotide-binding</keyword>
<dbReference type="InterPro" id="IPR003439">
    <property type="entry name" value="ABC_transporter-like_ATP-bd"/>
</dbReference>
<reference evidence="13" key="1">
    <citation type="journal article" date="2021" name="PeerJ">
        <title>Extensive microbial diversity within the chicken gut microbiome revealed by metagenomics and culture.</title>
        <authorList>
            <person name="Gilroy R."/>
            <person name="Ravi A."/>
            <person name="Getino M."/>
            <person name="Pursley I."/>
            <person name="Horton D.L."/>
            <person name="Alikhan N.F."/>
            <person name="Baker D."/>
            <person name="Gharbi K."/>
            <person name="Hall N."/>
            <person name="Watson M."/>
            <person name="Adriaenssens E.M."/>
            <person name="Foster-Nyarko E."/>
            <person name="Jarju S."/>
            <person name="Secka A."/>
            <person name="Antonio M."/>
            <person name="Oren A."/>
            <person name="Chaudhuri R.R."/>
            <person name="La Ragione R."/>
            <person name="Hildebrand F."/>
            <person name="Pallen M.J."/>
        </authorList>
    </citation>
    <scope>NUCLEOTIDE SEQUENCE</scope>
    <source>
        <strain evidence="13">1282</strain>
    </source>
</reference>
<proteinExistence type="predicted"/>
<evidence type="ECO:0000256" key="7">
    <source>
        <dbReference type="ARBA" id="ARBA00022989"/>
    </source>
</evidence>
<evidence type="ECO:0000256" key="2">
    <source>
        <dbReference type="ARBA" id="ARBA00022448"/>
    </source>
</evidence>
<dbReference type="FunFam" id="3.40.50.300:FF:000221">
    <property type="entry name" value="Multidrug ABC transporter ATP-binding protein"/>
    <property type="match status" value="1"/>
</dbReference>
<reference evidence="13" key="2">
    <citation type="submission" date="2021-04" db="EMBL/GenBank/DDBJ databases">
        <authorList>
            <person name="Gilroy R."/>
        </authorList>
    </citation>
    <scope>NUCLEOTIDE SEQUENCE</scope>
    <source>
        <strain evidence="13">1282</strain>
    </source>
</reference>
<keyword evidence="2" id="KW-0813">Transport</keyword>
<evidence type="ECO:0000256" key="8">
    <source>
        <dbReference type="ARBA" id="ARBA00023136"/>
    </source>
</evidence>
<dbReference type="Pfam" id="PF00005">
    <property type="entry name" value="ABC_tran"/>
    <property type="match status" value="1"/>
</dbReference>
<comment type="subcellular location">
    <subcellularLocation>
        <location evidence="1">Cell membrane</location>
        <topology evidence="1">Multi-pass membrane protein</topology>
    </subcellularLocation>
</comment>
<evidence type="ECO:0000256" key="9">
    <source>
        <dbReference type="SAM" id="MobiDB-lite"/>
    </source>
</evidence>
<organism evidence="13 14">
    <name type="scientific">Candidatus Acutalibacter pullistercoris</name>
    <dbReference type="NCBI Taxonomy" id="2838418"/>
    <lineage>
        <taxon>Bacteria</taxon>
        <taxon>Bacillati</taxon>
        <taxon>Bacillota</taxon>
        <taxon>Clostridia</taxon>
        <taxon>Eubacteriales</taxon>
        <taxon>Acutalibacteraceae</taxon>
        <taxon>Acutalibacter</taxon>
    </lineage>
</organism>
<dbReference type="InterPro" id="IPR017871">
    <property type="entry name" value="ABC_transporter-like_CS"/>
</dbReference>
<feature type="domain" description="ABC transporter" evidence="11">
    <location>
        <begin position="330"/>
        <end position="563"/>
    </location>
</feature>
<feature type="domain" description="ABC transmembrane type-1" evidence="12">
    <location>
        <begin position="17"/>
        <end position="298"/>
    </location>
</feature>
<feature type="transmembrane region" description="Helical" evidence="10">
    <location>
        <begin position="21"/>
        <end position="40"/>
    </location>
</feature>
<evidence type="ECO:0000313" key="14">
    <source>
        <dbReference type="Proteomes" id="UP000823915"/>
    </source>
</evidence>